<keyword evidence="15" id="KW-1185">Reference proteome</keyword>
<sequence length="460" mass="49441">MFSRSATGKNVQNFLRGSYYAKSMSNRGLATTSPRATSLTYGITDAAGVKIACNDVAGPTTRLAVVAKAGTRYQAVPGTAAGLSLFAFKNTSKRSALRITREAELLGGQLKSYHNRELLVLEAKFLRQDLPFFTELLADVISETRFTTHEFEEQVAPLMKLSQEKFAGDASKVALDSAHSVAFHRGLGTSLYPNLLSPLFKYINSETISQYSGISYSKKNIAIVANGADQNDLTKWVGEFFTGVPTGASALSDKPSTYYGGEERIHHPTGNSIVIAYPGSSTLNGSSYKPEILVLTALLGGQSTIKWTKGFTLLAQATSKIPHLSTATSHIAYSDSGLLSIQLNGTPEALRQASFEVHQTLKSIAEGRFSKEELIKAISLAKFRALDDAQNFEASLFSTGVGILHGQKPYRLDEIGKTIASVSAESLKATAQEIVAKKASVSTVGDLHVLPFAEEIGLKI</sequence>
<evidence type="ECO:0000259" key="12">
    <source>
        <dbReference type="Pfam" id="PF00675"/>
    </source>
</evidence>
<comment type="subcellular location">
    <subcellularLocation>
        <location evidence="1">Mitochondrion inner membrane</location>
        <topology evidence="1">Peripheral membrane protein</topology>
        <orientation evidence="1">Matrix side</orientation>
    </subcellularLocation>
</comment>
<evidence type="ECO:0000256" key="6">
    <source>
        <dbReference type="ARBA" id="ARBA00022982"/>
    </source>
</evidence>
<organism evidence="14 15">
    <name type="scientific">Erysiphe neolycopersici</name>
    <dbReference type="NCBI Taxonomy" id="212602"/>
    <lineage>
        <taxon>Eukaryota</taxon>
        <taxon>Fungi</taxon>
        <taxon>Dikarya</taxon>
        <taxon>Ascomycota</taxon>
        <taxon>Pezizomycotina</taxon>
        <taxon>Leotiomycetes</taxon>
        <taxon>Erysiphales</taxon>
        <taxon>Erysiphaceae</taxon>
        <taxon>Erysiphe</taxon>
    </lineage>
</organism>
<dbReference type="InterPro" id="IPR007863">
    <property type="entry name" value="Peptidase_M16_C"/>
</dbReference>
<keyword evidence="3" id="KW-0679">Respiratory chain</keyword>
<reference evidence="14 15" key="1">
    <citation type="journal article" date="2018" name="BMC Genomics">
        <title>Comparative genome analyses reveal sequence features reflecting distinct modes of host-adaptation between dicot and monocot powdery mildew.</title>
        <authorList>
            <person name="Wu Y."/>
            <person name="Ma X."/>
            <person name="Pan Z."/>
            <person name="Kale S.D."/>
            <person name="Song Y."/>
            <person name="King H."/>
            <person name="Zhang Q."/>
            <person name="Presley C."/>
            <person name="Deng X."/>
            <person name="Wei C.I."/>
            <person name="Xiao S."/>
        </authorList>
    </citation>
    <scope>NUCLEOTIDE SEQUENCE [LARGE SCALE GENOMIC DNA]</scope>
    <source>
        <strain evidence="14">UMSG2</strain>
    </source>
</reference>
<evidence type="ECO:0000313" key="14">
    <source>
        <dbReference type="EMBL" id="RKF65849.1"/>
    </source>
</evidence>
<dbReference type="Gene3D" id="3.30.830.10">
    <property type="entry name" value="Metalloenzyme, LuxS/M16 peptidase-like"/>
    <property type="match status" value="2"/>
</dbReference>
<dbReference type="AlphaFoldDB" id="A0A420I843"/>
<dbReference type="Pfam" id="PF05193">
    <property type="entry name" value="Peptidase_M16_C"/>
    <property type="match status" value="1"/>
</dbReference>
<feature type="domain" description="Peptidase M16 N-terminal" evidence="12">
    <location>
        <begin position="57"/>
        <end position="191"/>
    </location>
</feature>
<dbReference type="EMBL" id="MCFK01000238">
    <property type="protein sequence ID" value="RKF65849.1"/>
    <property type="molecule type" value="Genomic_DNA"/>
</dbReference>
<protein>
    <recommendedName>
        <fullName evidence="10">Cytochrome b-c1 complex subunit 2, mitochondrial</fullName>
    </recommendedName>
    <alternativeName>
        <fullName evidence="11">Core protein II</fullName>
    </alternativeName>
</protein>
<evidence type="ECO:0000256" key="8">
    <source>
        <dbReference type="ARBA" id="ARBA00023136"/>
    </source>
</evidence>
<evidence type="ECO:0000259" key="13">
    <source>
        <dbReference type="Pfam" id="PF05193"/>
    </source>
</evidence>
<evidence type="ECO:0000256" key="10">
    <source>
        <dbReference type="ARBA" id="ARBA00040751"/>
    </source>
</evidence>
<keyword evidence="2" id="KW-0813">Transport</keyword>
<keyword evidence="5" id="KW-0809">Transit peptide</keyword>
<dbReference type="GO" id="GO:0046872">
    <property type="term" value="F:metal ion binding"/>
    <property type="evidence" value="ECO:0007669"/>
    <property type="project" value="InterPro"/>
</dbReference>
<dbReference type="PANTHER" id="PTHR11851">
    <property type="entry name" value="METALLOPROTEASE"/>
    <property type="match status" value="1"/>
</dbReference>
<dbReference type="PANTHER" id="PTHR11851:SF209">
    <property type="entry name" value="CYTOCHROME B-C1 COMPLEX SUBUNIT 2, MITOCHONDRIAL"/>
    <property type="match status" value="1"/>
</dbReference>
<evidence type="ECO:0000256" key="2">
    <source>
        <dbReference type="ARBA" id="ARBA00022448"/>
    </source>
</evidence>
<proteinExistence type="inferred from homology"/>
<keyword evidence="7" id="KW-0496">Mitochondrion</keyword>
<evidence type="ECO:0000256" key="5">
    <source>
        <dbReference type="ARBA" id="ARBA00022946"/>
    </source>
</evidence>
<keyword evidence="4" id="KW-0999">Mitochondrion inner membrane</keyword>
<dbReference type="InterPro" id="IPR050361">
    <property type="entry name" value="MPP/UQCRC_Complex"/>
</dbReference>
<keyword evidence="6" id="KW-0249">Electron transport</keyword>
<dbReference type="SUPFAM" id="SSF63411">
    <property type="entry name" value="LuxS/MPP-like metallohydrolase"/>
    <property type="match status" value="2"/>
</dbReference>
<dbReference type="GO" id="GO:0005743">
    <property type="term" value="C:mitochondrial inner membrane"/>
    <property type="evidence" value="ECO:0007669"/>
    <property type="project" value="UniProtKB-SubCell"/>
</dbReference>
<dbReference type="Pfam" id="PF00675">
    <property type="entry name" value="Peptidase_M16"/>
    <property type="match status" value="1"/>
</dbReference>
<dbReference type="FunFam" id="3.30.830.10:FF:000021">
    <property type="entry name" value="Cytochrome b-c1 complex subunit 2"/>
    <property type="match status" value="1"/>
</dbReference>
<accession>A0A420I843</accession>
<dbReference type="STRING" id="212602.A0A420I843"/>
<gene>
    <name evidence="14" type="ORF">OnM2_002017</name>
</gene>
<evidence type="ECO:0000256" key="4">
    <source>
        <dbReference type="ARBA" id="ARBA00022792"/>
    </source>
</evidence>
<comment type="similarity">
    <text evidence="9">Belongs to the peptidase M16 family. UQCRC2/QCR2 subfamily.</text>
</comment>
<dbReference type="Proteomes" id="UP000286134">
    <property type="component" value="Unassembled WGS sequence"/>
</dbReference>
<evidence type="ECO:0000256" key="11">
    <source>
        <dbReference type="ARBA" id="ARBA00041372"/>
    </source>
</evidence>
<evidence type="ECO:0000256" key="7">
    <source>
        <dbReference type="ARBA" id="ARBA00023128"/>
    </source>
</evidence>
<name>A0A420I843_9PEZI</name>
<dbReference type="InterPro" id="IPR011249">
    <property type="entry name" value="Metalloenz_LuxS/M16"/>
</dbReference>
<evidence type="ECO:0000256" key="3">
    <source>
        <dbReference type="ARBA" id="ARBA00022660"/>
    </source>
</evidence>
<feature type="domain" description="Peptidase M16 C-terminal" evidence="13">
    <location>
        <begin position="216"/>
        <end position="378"/>
    </location>
</feature>
<evidence type="ECO:0000256" key="1">
    <source>
        <dbReference type="ARBA" id="ARBA00004443"/>
    </source>
</evidence>
<evidence type="ECO:0000313" key="15">
    <source>
        <dbReference type="Proteomes" id="UP000286134"/>
    </source>
</evidence>
<dbReference type="InterPro" id="IPR011765">
    <property type="entry name" value="Pept_M16_N"/>
</dbReference>
<dbReference type="OrthoDB" id="6369905at2759"/>
<comment type="caution">
    <text evidence="14">The sequence shown here is derived from an EMBL/GenBank/DDBJ whole genome shotgun (WGS) entry which is preliminary data.</text>
</comment>
<keyword evidence="8" id="KW-0472">Membrane</keyword>
<evidence type="ECO:0000256" key="9">
    <source>
        <dbReference type="ARBA" id="ARBA00038146"/>
    </source>
</evidence>